<dbReference type="Proteomes" id="UP000510821">
    <property type="component" value="Chromosome"/>
</dbReference>
<dbReference type="NCBIfam" id="TIGR03653">
    <property type="entry name" value="uL6_arch"/>
    <property type="match status" value="1"/>
</dbReference>
<evidence type="ECO:0000256" key="1">
    <source>
        <dbReference type="ARBA" id="ARBA00022730"/>
    </source>
</evidence>
<dbReference type="GO" id="GO:0019843">
    <property type="term" value="F:rRNA binding"/>
    <property type="evidence" value="ECO:0007669"/>
    <property type="project" value="UniProtKB-UniRule"/>
</dbReference>
<evidence type="ECO:0000256" key="4">
    <source>
        <dbReference type="ARBA" id="ARBA00023274"/>
    </source>
</evidence>
<keyword evidence="1" id="KW-0699">rRNA-binding</keyword>
<evidence type="ECO:0000256" key="3">
    <source>
        <dbReference type="ARBA" id="ARBA00022980"/>
    </source>
</evidence>
<evidence type="ECO:0000259" key="7">
    <source>
        <dbReference type="Pfam" id="PF00347"/>
    </source>
</evidence>
<gene>
    <name evidence="8" type="ORF">Sv326_0833</name>
</gene>
<dbReference type="FunFam" id="3.90.930.12:FF:000008">
    <property type="entry name" value="50S ribosomal protein L6"/>
    <property type="match status" value="1"/>
</dbReference>
<keyword evidence="3 8" id="KW-0689">Ribosomal protein</keyword>
<reference evidence="9" key="1">
    <citation type="submission" date="2020-07" db="EMBL/GenBank/DDBJ databases">
        <title>Metabolic diversity and evolutionary history of the archaeal phylum ###Micrarchaeota### uncovered from a freshwater lake metagenome.</title>
        <authorList>
            <person name="Kadnikov V.V."/>
            <person name="Savvichev A.S."/>
            <person name="Mardanov A.V."/>
            <person name="Beletsky A.V."/>
            <person name="Chupakov A.V."/>
            <person name="Kokryatskaya N.M."/>
            <person name="Pimenov N.V."/>
            <person name="Ravin N.V."/>
        </authorList>
    </citation>
    <scope>NUCLEOTIDE SEQUENCE [LARGE SCALE GENOMIC DNA]</scope>
</reference>
<evidence type="ECO:0000256" key="5">
    <source>
        <dbReference type="ARBA" id="ARBA00035454"/>
    </source>
</evidence>
<evidence type="ECO:0000313" key="8">
    <source>
        <dbReference type="EMBL" id="QLJ53008.1"/>
    </source>
</evidence>
<name>A0A7D5XLY8_FERL1</name>
<dbReference type="InterPro" id="IPR020040">
    <property type="entry name" value="Ribosomal_uL6_a/b-dom"/>
</dbReference>
<dbReference type="NCBIfam" id="NF004037">
    <property type="entry name" value="PRK05518.1"/>
    <property type="match status" value="1"/>
</dbReference>
<dbReference type="PANTHER" id="PTHR11655">
    <property type="entry name" value="60S/50S RIBOSOMAL PROTEIN L6/L9"/>
    <property type="match status" value="1"/>
</dbReference>
<evidence type="ECO:0000256" key="2">
    <source>
        <dbReference type="ARBA" id="ARBA00022884"/>
    </source>
</evidence>
<proteinExistence type="predicted"/>
<feature type="domain" description="Large ribosomal subunit protein uL6 alpha-beta" evidence="7">
    <location>
        <begin position="85"/>
        <end position="159"/>
    </location>
</feature>
<dbReference type="InterPro" id="IPR019907">
    <property type="entry name" value="Ribosomal_uL6_arc"/>
</dbReference>
<dbReference type="InterPro" id="IPR000702">
    <property type="entry name" value="Ribosomal_uL6-like"/>
</dbReference>
<sequence>MMEIPKDVEIEVNGSSIVVKGKNGKIERSFSGRGLKIERKGDKIEVTGGDGGNMLARTVEAHIKNMFRGVTEGFSRKLQVVHSHFPISVEVKGDKVFIKNFIGEKRPRVAKIVKDTKVEVKGVEVFVSGPDKEAVGQTAANIYSATKIRGKDCRVFQDGIYLIE</sequence>
<dbReference type="GO" id="GO:0022625">
    <property type="term" value="C:cytosolic large ribosomal subunit"/>
    <property type="evidence" value="ECO:0007669"/>
    <property type="project" value="UniProtKB-UniRule"/>
</dbReference>
<dbReference type="GO" id="GO:0002181">
    <property type="term" value="P:cytoplasmic translation"/>
    <property type="evidence" value="ECO:0007669"/>
    <property type="project" value="TreeGrafter"/>
</dbReference>
<protein>
    <recommendedName>
        <fullName evidence="5 6">50S ribosomal protein L6</fullName>
    </recommendedName>
</protein>
<dbReference type="PANTHER" id="PTHR11655:SF16">
    <property type="entry name" value="60S RIBOSOMAL PROTEIN L9"/>
    <property type="match status" value="1"/>
</dbReference>
<dbReference type="KEGG" id="flt:Sv326_0833"/>
<dbReference type="Pfam" id="PF00347">
    <property type="entry name" value="Ribosomal_L6"/>
    <property type="match status" value="2"/>
</dbReference>
<organism evidence="8 9">
    <name type="scientific">Fermentimicrarchaeum limneticum</name>
    <dbReference type="NCBI Taxonomy" id="2795018"/>
    <lineage>
        <taxon>Archaea</taxon>
        <taxon>Candidatus Micrarchaeota</taxon>
        <taxon>Candidatus Fermentimicrarchaeales</taxon>
        <taxon>Candidatus Fermentimicrarchaeaceae</taxon>
        <taxon>Candidatus Fermentimicrarchaeum</taxon>
    </lineage>
</organism>
<dbReference type="InterPro" id="IPR036789">
    <property type="entry name" value="Ribosomal_uL6-like_a/b-dom_sf"/>
</dbReference>
<accession>A0A7D5XLY8</accession>
<evidence type="ECO:0000313" key="9">
    <source>
        <dbReference type="Proteomes" id="UP000510821"/>
    </source>
</evidence>
<evidence type="ECO:0000256" key="6">
    <source>
        <dbReference type="NCBIfam" id="TIGR03653"/>
    </source>
</evidence>
<dbReference type="SUPFAM" id="SSF56053">
    <property type="entry name" value="Ribosomal protein L6"/>
    <property type="match status" value="2"/>
</dbReference>
<dbReference type="EMBL" id="CP058998">
    <property type="protein sequence ID" value="QLJ53008.1"/>
    <property type="molecule type" value="Genomic_DNA"/>
</dbReference>
<dbReference type="Gene3D" id="3.90.930.12">
    <property type="entry name" value="Ribosomal protein L6, alpha-beta domain"/>
    <property type="match status" value="2"/>
</dbReference>
<keyword evidence="2" id="KW-0694">RNA-binding</keyword>
<dbReference type="AlphaFoldDB" id="A0A7D5XLY8"/>
<keyword evidence="4" id="KW-0687">Ribonucleoprotein</keyword>
<dbReference type="PIRSF" id="PIRSF002162">
    <property type="entry name" value="Ribosomal_L6"/>
    <property type="match status" value="1"/>
</dbReference>
<dbReference type="GO" id="GO:0003735">
    <property type="term" value="F:structural constituent of ribosome"/>
    <property type="evidence" value="ECO:0007669"/>
    <property type="project" value="UniProtKB-UniRule"/>
</dbReference>
<feature type="domain" description="Large ribosomal subunit protein uL6 alpha-beta" evidence="7">
    <location>
        <begin position="4"/>
        <end position="73"/>
    </location>
</feature>